<comment type="caution">
    <text evidence="1">The sequence shown here is derived from an EMBL/GenBank/DDBJ whole genome shotgun (WGS) entry which is preliminary data.</text>
</comment>
<dbReference type="InterPro" id="IPR032675">
    <property type="entry name" value="LRR_dom_sf"/>
</dbReference>
<dbReference type="RefSeq" id="WP_151870630.1">
    <property type="nucleotide sequence ID" value="NZ_WCLO01000008.1"/>
</dbReference>
<dbReference type="Gene3D" id="3.80.10.10">
    <property type="entry name" value="Ribonuclease Inhibitor"/>
    <property type="match status" value="1"/>
</dbReference>
<evidence type="ECO:0000313" key="2">
    <source>
        <dbReference type="Proteomes" id="UP000440773"/>
    </source>
</evidence>
<proteinExistence type="predicted"/>
<evidence type="ECO:0008006" key="3">
    <source>
        <dbReference type="Google" id="ProtNLM"/>
    </source>
</evidence>
<evidence type="ECO:0000313" key="1">
    <source>
        <dbReference type="EMBL" id="KAB5282233.1"/>
    </source>
</evidence>
<dbReference type="SUPFAM" id="SSF52058">
    <property type="entry name" value="L domain-like"/>
    <property type="match status" value="1"/>
</dbReference>
<reference evidence="1 2" key="1">
    <citation type="journal article" date="2019" name="Nat. Med.">
        <title>A library of human gut bacterial isolates paired with longitudinal multiomics data enables mechanistic microbiome research.</title>
        <authorList>
            <person name="Poyet M."/>
            <person name="Groussin M."/>
            <person name="Gibbons S.M."/>
            <person name="Avila-Pacheco J."/>
            <person name="Jiang X."/>
            <person name="Kearney S.M."/>
            <person name="Perrotta A.R."/>
            <person name="Berdy B."/>
            <person name="Zhao S."/>
            <person name="Lieberman T.D."/>
            <person name="Swanson P.K."/>
            <person name="Smith M."/>
            <person name="Roesemann S."/>
            <person name="Alexander J.E."/>
            <person name="Rich S.A."/>
            <person name="Livny J."/>
            <person name="Vlamakis H."/>
            <person name="Clish C."/>
            <person name="Bullock K."/>
            <person name="Deik A."/>
            <person name="Scott J."/>
            <person name="Pierce K.A."/>
            <person name="Xavier R.J."/>
            <person name="Alm E.J."/>
        </authorList>
    </citation>
    <scope>NUCLEOTIDE SEQUENCE [LARGE SCALE GENOMIC DNA]</scope>
    <source>
        <strain evidence="1 2">BIOML-A17</strain>
    </source>
</reference>
<dbReference type="Proteomes" id="UP000440773">
    <property type="component" value="Unassembled WGS sequence"/>
</dbReference>
<dbReference type="AlphaFoldDB" id="A0A6A2JHT1"/>
<gene>
    <name evidence="1" type="ORF">F9962_07090</name>
</gene>
<protein>
    <recommendedName>
        <fullName evidence="3">Leucine-rich repeat domain-containing protein</fullName>
    </recommendedName>
</protein>
<organism evidence="1 2">
    <name type="scientific">Bacteroides stercoris</name>
    <dbReference type="NCBI Taxonomy" id="46506"/>
    <lineage>
        <taxon>Bacteria</taxon>
        <taxon>Pseudomonadati</taxon>
        <taxon>Bacteroidota</taxon>
        <taxon>Bacteroidia</taxon>
        <taxon>Bacteroidales</taxon>
        <taxon>Bacteroidaceae</taxon>
        <taxon>Bacteroides</taxon>
    </lineage>
</organism>
<name>A0A6A2JHT1_BACSE</name>
<dbReference type="EMBL" id="WCLP01000014">
    <property type="protein sequence ID" value="KAB5282233.1"/>
    <property type="molecule type" value="Genomic_DNA"/>
</dbReference>
<accession>A0A6A2JHT1</accession>
<sequence length="195" mass="22785">MEKSIRKIGQNGVHIEYLTCPQIKLNKYKDATMLSLCHIKGNSMDFILDMPELQDIRMYGCEFKDHTALSKLTHLKKLFINTILSKDEQTFNYIAKISNLEELAIGYVSKFLKFPNLSNLHKLHKILIFHCKNLVDIKEIANIPSLYEFDIDCYLFKPIDLEFIMQIDGIQRVAAQFGSKRLNEEFKSLLMKYNL</sequence>